<dbReference type="Pfam" id="PF17172">
    <property type="entry name" value="GST_N_4"/>
    <property type="match status" value="1"/>
</dbReference>
<dbReference type="SFLD" id="SFLDS00019">
    <property type="entry name" value="Glutathione_Transferase_(cytos"/>
    <property type="match status" value="1"/>
</dbReference>
<dbReference type="InterPro" id="IPR026928">
    <property type="entry name" value="FAX/IsoI-like"/>
</dbReference>
<dbReference type="InterPro" id="IPR012336">
    <property type="entry name" value="Thioredoxin-like_fold"/>
</dbReference>
<comment type="similarity">
    <text evidence="1">Belongs to the FAX family.</text>
</comment>
<dbReference type="Proteomes" id="UP000887578">
    <property type="component" value="Unplaced"/>
</dbReference>
<dbReference type="SFLD" id="SFLDG01180">
    <property type="entry name" value="SUF1"/>
    <property type="match status" value="1"/>
</dbReference>
<dbReference type="SUPFAM" id="SSF47616">
    <property type="entry name" value="GST C-terminal domain-like"/>
    <property type="match status" value="1"/>
</dbReference>
<dbReference type="SFLD" id="SFLDG01200">
    <property type="entry name" value="SUF1.1"/>
    <property type="match status" value="1"/>
</dbReference>
<sequence length="272" mass="32039">MLLKLIPKSNYIVPLRFASLLKPPPIQKTNWKENVVYLYQFKRSPVVPNLSPFCLKVETYLRANNIKHEIMGTYTIRSKQGKLPFIELNGQQIADSQFILFHLQKYFKLDEKLDTEQRGIARAVDRMIDKSTSRALTYFRVFENATNLFNPNVSGLPIPGFLSFIPRNAYYKKASRLLYSEGIGRHPREEVVEILRRDLQAIDDILGDKKFLLGIRPTIPDFTMFGHLASCYYLPFRQPVTDLIDDNFPRIREHLDRMRIHYWSDWKRPEEN</sequence>
<feature type="domain" description="Thioredoxin-like fold" evidence="3">
    <location>
        <begin position="52"/>
        <end position="144"/>
    </location>
</feature>
<dbReference type="Pfam" id="PF17171">
    <property type="entry name" value="GST_C_6"/>
    <property type="match status" value="1"/>
</dbReference>
<dbReference type="WBParaSite" id="PDA_v2.g22449.t1">
    <property type="protein sequence ID" value="PDA_v2.g22449.t1"/>
    <property type="gene ID" value="PDA_v2.g22449"/>
</dbReference>
<dbReference type="CDD" id="cd03080">
    <property type="entry name" value="GST_N_Metaxin_like"/>
    <property type="match status" value="1"/>
</dbReference>
<dbReference type="InterPro" id="IPR033468">
    <property type="entry name" value="Metaxin_GST"/>
</dbReference>
<proteinExistence type="inferred from homology"/>
<organism evidence="4 5">
    <name type="scientific">Panagrolaimus davidi</name>
    <dbReference type="NCBI Taxonomy" id="227884"/>
    <lineage>
        <taxon>Eukaryota</taxon>
        <taxon>Metazoa</taxon>
        <taxon>Ecdysozoa</taxon>
        <taxon>Nematoda</taxon>
        <taxon>Chromadorea</taxon>
        <taxon>Rhabditida</taxon>
        <taxon>Tylenchina</taxon>
        <taxon>Panagrolaimomorpha</taxon>
        <taxon>Panagrolaimoidea</taxon>
        <taxon>Panagrolaimidae</taxon>
        <taxon>Panagrolaimus</taxon>
    </lineage>
</organism>
<reference evidence="5" key="1">
    <citation type="submission" date="2022-11" db="UniProtKB">
        <authorList>
            <consortium name="WormBaseParasite"/>
        </authorList>
    </citation>
    <scope>IDENTIFICATION</scope>
</reference>
<dbReference type="CDD" id="cd03193">
    <property type="entry name" value="GST_C_Metaxin"/>
    <property type="match status" value="1"/>
</dbReference>
<keyword evidence="4" id="KW-1185">Reference proteome</keyword>
<dbReference type="InterPro" id="IPR050931">
    <property type="entry name" value="Mito_Protein_Transport_Metaxin"/>
</dbReference>
<evidence type="ECO:0000313" key="4">
    <source>
        <dbReference type="Proteomes" id="UP000887578"/>
    </source>
</evidence>
<dbReference type="PANTHER" id="PTHR12289:SF32">
    <property type="entry name" value="GST_C_6 DOMAIN-CONTAINING PROTEIN"/>
    <property type="match status" value="1"/>
</dbReference>
<accession>A0A914Q5L5</accession>
<evidence type="ECO:0000256" key="1">
    <source>
        <dbReference type="ARBA" id="ARBA00006475"/>
    </source>
</evidence>
<evidence type="ECO:0000259" key="3">
    <source>
        <dbReference type="Pfam" id="PF17172"/>
    </source>
</evidence>
<feature type="domain" description="Metaxin glutathione S-transferase" evidence="2">
    <location>
        <begin position="196"/>
        <end position="258"/>
    </location>
</feature>
<dbReference type="PANTHER" id="PTHR12289">
    <property type="entry name" value="METAXIN RELATED"/>
    <property type="match status" value="1"/>
</dbReference>
<dbReference type="InterPro" id="IPR036282">
    <property type="entry name" value="Glutathione-S-Trfase_C_sf"/>
</dbReference>
<dbReference type="InterPro" id="IPR036249">
    <property type="entry name" value="Thioredoxin-like_sf"/>
</dbReference>
<protein>
    <submittedName>
        <fullName evidence="5">Glutathione S-transferase</fullName>
    </submittedName>
</protein>
<dbReference type="GO" id="GO:0005737">
    <property type="term" value="C:cytoplasm"/>
    <property type="evidence" value="ECO:0007669"/>
    <property type="project" value="TreeGrafter"/>
</dbReference>
<dbReference type="InterPro" id="IPR040079">
    <property type="entry name" value="Glutathione_S-Trfase"/>
</dbReference>
<dbReference type="Gene3D" id="1.20.1050.10">
    <property type="match status" value="1"/>
</dbReference>
<evidence type="ECO:0000259" key="2">
    <source>
        <dbReference type="Pfam" id="PF17171"/>
    </source>
</evidence>
<name>A0A914Q5L5_9BILA</name>
<evidence type="ECO:0000313" key="5">
    <source>
        <dbReference type="WBParaSite" id="PDA_v2.g22449.t1"/>
    </source>
</evidence>
<dbReference type="SUPFAM" id="SSF52833">
    <property type="entry name" value="Thioredoxin-like"/>
    <property type="match status" value="1"/>
</dbReference>
<dbReference type="AlphaFoldDB" id="A0A914Q5L5"/>